<evidence type="ECO:0000256" key="1">
    <source>
        <dbReference type="ARBA" id="ARBA00009500"/>
    </source>
</evidence>
<dbReference type="InterPro" id="IPR000215">
    <property type="entry name" value="Serpin_fam"/>
</dbReference>
<evidence type="ECO:0000313" key="6">
    <source>
        <dbReference type="Proteomes" id="UP000887013"/>
    </source>
</evidence>
<name>A0A8X6U3W8_NEPPI</name>
<comment type="caution">
    <text evidence="5">The sequence shown here is derived from an EMBL/GenBank/DDBJ whole genome shotgun (WGS) entry which is preliminary data.</text>
</comment>
<dbReference type="Pfam" id="PF00079">
    <property type="entry name" value="Serpin"/>
    <property type="match status" value="1"/>
</dbReference>
<dbReference type="EMBL" id="BMAW01021333">
    <property type="protein sequence ID" value="GFT72420.1"/>
    <property type="molecule type" value="Genomic_DNA"/>
</dbReference>
<dbReference type="GO" id="GO:0004867">
    <property type="term" value="F:serine-type endopeptidase inhibitor activity"/>
    <property type="evidence" value="ECO:0007669"/>
    <property type="project" value="UniProtKB-KW"/>
</dbReference>
<evidence type="ECO:0000259" key="4">
    <source>
        <dbReference type="Pfam" id="PF00079"/>
    </source>
</evidence>
<keyword evidence="3" id="KW-0722">Serine protease inhibitor</keyword>
<feature type="domain" description="Serpin" evidence="4">
    <location>
        <begin position="1"/>
        <end position="142"/>
    </location>
</feature>
<accession>A0A8X6U3W8</accession>
<dbReference type="InterPro" id="IPR036186">
    <property type="entry name" value="Serpin_sf"/>
</dbReference>
<keyword evidence="6" id="KW-1185">Reference proteome</keyword>
<dbReference type="Gene3D" id="3.30.497.10">
    <property type="entry name" value="Antithrombin, subunit I, domain 2"/>
    <property type="match status" value="1"/>
</dbReference>
<gene>
    <name evidence="5" type="primary">NCL1_47886</name>
    <name evidence="5" type="ORF">NPIL_605991</name>
</gene>
<sequence>MMICLPEINKPFEDIENNLTVQQFVEVRKKLSPTQVSLSLPIYRMESFIDLNPHLEFMGLQHIFEGVDFSGMEEKSDVGVSEVKLKALVEITEEGAEAAGVSGMFMVPMRVTSSKRFRVNHLFLFTIIDTRSKALLFMGGVMTV</sequence>
<protein>
    <submittedName>
        <fullName evidence="5">Putative serpin-like protein</fullName>
    </submittedName>
</protein>
<dbReference type="SUPFAM" id="SSF56574">
    <property type="entry name" value="Serpins"/>
    <property type="match status" value="1"/>
</dbReference>
<evidence type="ECO:0000256" key="2">
    <source>
        <dbReference type="ARBA" id="ARBA00022690"/>
    </source>
</evidence>
<proteinExistence type="inferred from homology"/>
<dbReference type="OrthoDB" id="6419887at2759"/>
<dbReference type="InterPro" id="IPR042185">
    <property type="entry name" value="Serpin_sf_2"/>
</dbReference>
<dbReference type="GO" id="GO:0005615">
    <property type="term" value="C:extracellular space"/>
    <property type="evidence" value="ECO:0007669"/>
    <property type="project" value="InterPro"/>
</dbReference>
<evidence type="ECO:0000256" key="3">
    <source>
        <dbReference type="ARBA" id="ARBA00022900"/>
    </source>
</evidence>
<evidence type="ECO:0000313" key="5">
    <source>
        <dbReference type="EMBL" id="GFT72420.1"/>
    </source>
</evidence>
<dbReference type="Gene3D" id="2.30.39.10">
    <property type="entry name" value="Alpha-1-antitrypsin, domain 1"/>
    <property type="match status" value="1"/>
</dbReference>
<organism evidence="5 6">
    <name type="scientific">Nephila pilipes</name>
    <name type="common">Giant wood spider</name>
    <name type="synonym">Nephila maculata</name>
    <dbReference type="NCBI Taxonomy" id="299642"/>
    <lineage>
        <taxon>Eukaryota</taxon>
        <taxon>Metazoa</taxon>
        <taxon>Ecdysozoa</taxon>
        <taxon>Arthropoda</taxon>
        <taxon>Chelicerata</taxon>
        <taxon>Arachnida</taxon>
        <taxon>Araneae</taxon>
        <taxon>Araneomorphae</taxon>
        <taxon>Entelegynae</taxon>
        <taxon>Araneoidea</taxon>
        <taxon>Nephilidae</taxon>
        <taxon>Nephila</taxon>
    </lineage>
</organism>
<dbReference type="InterPro" id="IPR023796">
    <property type="entry name" value="Serpin_dom"/>
</dbReference>
<dbReference type="PANTHER" id="PTHR11461">
    <property type="entry name" value="SERINE PROTEASE INHIBITOR, SERPIN"/>
    <property type="match status" value="1"/>
</dbReference>
<keyword evidence="2" id="KW-0646">Protease inhibitor</keyword>
<reference evidence="5" key="1">
    <citation type="submission" date="2020-08" db="EMBL/GenBank/DDBJ databases">
        <title>Multicomponent nature underlies the extraordinary mechanical properties of spider dragline silk.</title>
        <authorList>
            <person name="Kono N."/>
            <person name="Nakamura H."/>
            <person name="Mori M."/>
            <person name="Yoshida Y."/>
            <person name="Ohtoshi R."/>
            <person name="Malay A.D."/>
            <person name="Moran D.A.P."/>
            <person name="Tomita M."/>
            <person name="Numata K."/>
            <person name="Arakawa K."/>
        </authorList>
    </citation>
    <scope>NUCLEOTIDE SEQUENCE</scope>
</reference>
<dbReference type="PANTHER" id="PTHR11461:SF211">
    <property type="entry name" value="GH10112P-RELATED"/>
    <property type="match status" value="1"/>
</dbReference>
<comment type="similarity">
    <text evidence="1">Belongs to the serpin family.</text>
</comment>
<dbReference type="AlphaFoldDB" id="A0A8X6U3W8"/>
<dbReference type="InterPro" id="IPR042178">
    <property type="entry name" value="Serpin_sf_1"/>
</dbReference>
<dbReference type="Proteomes" id="UP000887013">
    <property type="component" value="Unassembled WGS sequence"/>
</dbReference>